<dbReference type="Proteomes" id="UP001373714">
    <property type="component" value="Unassembled WGS sequence"/>
</dbReference>
<dbReference type="AlphaFoldDB" id="A0AAV9UY00"/>
<evidence type="ECO:0000256" key="1">
    <source>
        <dbReference type="SAM" id="MobiDB-lite"/>
    </source>
</evidence>
<sequence length="331" mass="37371">MPTSSLPVEILIHIFGYLSFSDHVSASHVCTNWQTIISKTPSLLPARYLRFRDASNEPIGVHELLFASWYAPSLPGVLCCSIQNSKILGYEISSAYHPGKESEGVTGMQDNNTTHGAEKIQTPSPRKDVFKLQPDGLLNDPCIATDWILKADLIEPRGSFVKKGHRLKLVFWSAEKAPQCLPLEDGDEIFPILFESGYPRRVMLLDYVKVRFRSEKEHERWGITIKELMEVLVESVEKKLEELEIDVGKVHFLEIEVAHGRFVSDDCPERWFLGHFGFRAMVLHPDSLIIKERLRKEAEKIEAFQSKGTDGPLGLVGSAIECSRKADALRS</sequence>
<protein>
    <recommendedName>
        <fullName evidence="2">F-box domain-containing protein</fullName>
    </recommendedName>
</protein>
<dbReference type="SMART" id="SM00256">
    <property type="entry name" value="FBOX"/>
    <property type="match status" value="1"/>
</dbReference>
<organism evidence="3 4">
    <name type="scientific">Orbilia blumenaviensis</name>
    <dbReference type="NCBI Taxonomy" id="1796055"/>
    <lineage>
        <taxon>Eukaryota</taxon>
        <taxon>Fungi</taxon>
        <taxon>Dikarya</taxon>
        <taxon>Ascomycota</taxon>
        <taxon>Pezizomycotina</taxon>
        <taxon>Orbiliomycetes</taxon>
        <taxon>Orbiliales</taxon>
        <taxon>Orbiliaceae</taxon>
        <taxon>Orbilia</taxon>
    </lineage>
</organism>
<evidence type="ECO:0000259" key="2">
    <source>
        <dbReference type="PROSITE" id="PS50181"/>
    </source>
</evidence>
<evidence type="ECO:0000313" key="3">
    <source>
        <dbReference type="EMBL" id="KAK6352511.1"/>
    </source>
</evidence>
<dbReference type="InterPro" id="IPR036047">
    <property type="entry name" value="F-box-like_dom_sf"/>
</dbReference>
<comment type="caution">
    <text evidence="3">The sequence shown here is derived from an EMBL/GenBank/DDBJ whole genome shotgun (WGS) entry which is preliminary data.</text>
</comment>
<evidence type="ECO:0000313" key="4">
    <source>
        <dbReference type="Proteomes" id="UP001373714"/>
    </source>
</evidence>
<proteinExistence type="predicted"/>
<gene>
    <name evidence="3" type="ORF">TWF730_009335</name>
</gene>
<dbReference type="Gene3D" id="1.20.1280.50">
    <property type="match status" value="1"/>
</dbReference>
<feature type="region of interest" description="Disordered" evidence="1">
    <location>
        <begin position="101"/>
        <end position="123"/>
    </location>
</feature>
<keyword evidence="4" id="KW-1185">Reference proteome</keyword>
<name>A0AAV9UY00_9PEZI</name>
<dbReference type="EMBL" id="JAVHNS010000006">
    <property type="protein sequence ID" value="KAK6352511.1"/>
    <property type="molecule type" value="Genomic_DNA"/>
</dbReference>
<dbReference type="SUPFAM" id="SSF81383">
    <property type="entry name" value="F-box domain"/>
    <property type="match status" value="1"/>
</dbReference>
<feature type="domain" description="F-box" evidence="2">
    <location>
        <begin position="1"/>
        <end position="51"/>
    </location>
</feature>
<dbReference type="PROSITE" id="PS50181">
    <property type="entry name" value="FBOX"/>
    <property type="match status" value="1"/>
</dbReference>
<dbReference type="InterPro" id="IPR001810">
    <property type="entry name" value="F-box_dom"/>
</dbReference>
<reference evidence="3 4" key="1">
    <citation type="submission" date="2019-10" db="EMBL/GenBank/DDBJ databases">
        <authorList>
            <person name="Palmer J.M."/>
        </authorList>
    </citation>
    <scope>NUCLEOTIDE SEQUENCE [LARGE SCALE GENOMIC DNA]</scope>
    <source>
        <strain evidence="3 4">TWF730</strain>
    </source>
</reference>
<dbReference type="Pfam" id="PF12937">
    <property type="entry name" value="F-box-like"/>
    <property type="match status" value="1"/>
</dbReference>
<accession>A0AAV9UY00</accession>